<feature type="domain" description="CABIT" evidence="2">
    <location>
        <begin position="22"/>
        <end position="79"/>
    </location>
</feature>
<organism evidence="3 4">
    <name type="scientific">Pygocentrus nattereri</name>
    <name type="common">Red-bellied piranha</name>
    <dbReference type="NCBI Taxonomy" id="42514"/>
    <lineage>
        <taxon>Eukaryota</taxon>
        <taxon>Metazoa</taxon>
        <taxon>Chordata</taxon>
        <taxon>Craniata</taxon>
        <taxon>Vertebrata</taxon>
        <taxon>Euteleostomi</taxon>
        <taxon>Actinopterygii</taxon>
        <taxon>Neopterygii</taxon>
        <taxon>Teleostei</taxon>
        <taxon>Ostariophysi</taxon>
        <taxon>Characiformes</taxon>
        <taxon>Characoidei</taxon>
        <taxon>Pygocentrus</taxon>
    </lineage>
</organism>
<evidence type="ECO:0000256" key="1">
    <source>
        <dbReference type="ARBA" id="ARBA00006414"/>
    </source>
</evidence>
<dbReference type="Pfam" id="PF12736">
    <property type="entry name" value="CABIT"/>
    <property type="match status" value="1"/>
</dbReference>
<comment type="similarity">
    <text evidence="1">Belongs to the themis family.</text>
</comment>
<evidence type="ECO:0000313" key="4">
    <source>
        <dbReference type="Proteomes" id="UP001501920"/>
    </source>
</evidence>
<dbReference type="Proteomes" id="UP001501920">
    <property type="component" value="Chromosome 3"/>
</dbReference>
<reference evidence="3" key="2">
    <citation type="submission" date="2025-08" db="UniProtKB">
        <authorList>
            <consortium name="Ensembl"/>
        </authorList>
    </citation>
    <scope>IDENTIFICATION</scope>
</reference>
<reference evidence="3 4" key="1">
    <citation type="submission" date="2020-10" db="EMBL/GenBank/DDBJ databases">
        <title>Pygocentrus nattereri (red-bellied piranha) genome, fPygNat1, primary haplotype.</title>
        <authorList>
            <person name="Myers G."/>
            <person name="Meyer A."/>
            <person name="Karagic N."/>
            <person name="Pippel M."/>
            <person name="Winkler S."/>
            <person name="Tracey A."/>
            <person name="Wood J."/>
            <person name="Formenti G."/>
            <person name="Howe K."/>
            <person name="Fedrigo O."/>
            <person name="Jarvis E.D."/>
        </authorList>
    </citation>
    <scope>NUCLEOTIDE SEQUENCE [LARGE SCALE GENOMIC DNA]</scope>
</reference>
<dbReference type="STRING" id="42514.ENSPNAP00000029656"/>
<evidence type="ECO:0000259" key="2">
    <source>
        <dbReference type="Pfam" id="PF12736"/>
    </source>
</evidence>
<dbReference type="GO" id="GO:0005634">
    <property type="term" value="C:nucleus"/>
    <property type="evidence" value="ECO:0007669"/>
    <property type="project" value="TreeGrafter"/>
</dbReference>
<dbReference type="GeneTree" id="ENSGT00530000063770"/>
<keyword evidence="4" id="KW-1185">Reference proteome</keyword>
<dbReference type="InterPro" id="IPR025946">
    <property type="entry name" value="CABIT_dom"/>
</dbReference>
<protein>
    <recommendedName>
        <fullName evidence="2">CABIT domain-containing protein</fullName>
    </recommendedName>
</protein>
<accession>A0A3B4E2V1</accession>
<dbReference type="Ensembl" id="ENSPNAT00000016979.2">
    <property type="protein sequence ID" value="ENSPNAP00000029656.2"/>
    <property type="gene ID" value="ENSPNAG00000015920.2"/>
</dbReference>
<dbReference type="OrthoDB" id="9030353at2759"/>
<dbReference type="GO" id="GO:0005737">
    <property type="term" value="C:cytoplasm"/>
    <property type="evidence" value="ECO:0007669"/>
    <property type="project" value="TreeGrafter"/>
</dbReference>
<dbReference type="PANTHER" id="PTHR15215:SF2">
    <property type="entry name" value="PROTEIN THEMIS2"/>
    <property type="match status" value="1"/>
</dbReference>
<reference evidence="3" key="3">
    <citation type="submission" date="2025-09" db="UniProtKB">
        <authorList>
            <consortium name="Ensembl"/>
        </authorList>
    </citation>
    <scope>IDENTIFICATION</scope>
</reference>
<dbReference type="AlphaFoldDB" id="A0A3B4E2V1"/>
<name>A0A3B4E2V1_PYGNA</name>
<dbReference type="PANTHER" id="PTHR15215">
    <property type="entry name" value="CABIT DOMAIN-CONTAINING PROTEIN"/>
    <property type="match status" value="1"/>
</dbReference>
<dbReference type="GO" id="GO:0050852">
    <property type="term" value="P:T cell receptor signaling pathway"/>
    <property type="evidence" value="ECO:0007669"/>
    <property type="project" value="TreeGrafter"/>
</dbReference>
<evidence type="ECO:0000313" key="3">
    <source>
        <dbReference type="Ensembl" id="ENSPNAP00000029656.2"/>
    </source>
</evidence>
<sequence length="103" mass="11436">MGDPGVVLDLREYISSLDRSSLPRILQVCSGVYFQGSVYELSGSEVCLSTGDLVKVTGLELLSVCCEDIGNNTTFELPLESVFHITLEELCTTHYRIALIWLY</sequence>
<proteinExistence type="inferred from homology"/>
<dbReference type="InterPro" id="IPR039671">
    <property type="entry name" value="THEMIS"/>
</dbReference>